<dbReference type="GO" id="GO:0015031">
    <property type="term" value="P:protein transport"/>
    <property type="evidence" value="ECO:0007669"/>
    <property type="project" value="InterPro"/>
</dbReference>
<evidence type="ECO:0000313" key="11">
    <source>
        <dbReference type="Proteomes" id="UP000655225"/>
    </source>
</evidence>
<accession>A0A835DM99</accession>
<dbReference type="AlphaFoldDB" id="A0A835DM99"/>
<keyword evidence="4 7" id="KW-1133">Transmembrane helix</keyword>
<evidence type="ECO:0000256" key="1">
    <source>
        <dbReference type="ARBA" id="ARBA00004003"/>
    </source>
</evidence>
<evidence type="ECO:0000256" key="9">
    <source>
        <dbReference type="SAM" id="MobiDB-lite"/>
    </source>
</evidence>
<dbReference type="GO" id="GO:0032588">
    <property type="term" value="C:trans-Golgi network membrane"/>
    <property type="evidence" value="ECO:0007669"/>
    <property type="project" value="TreeGrafter"/>
</dbReference>
<comment type="function">
    <text evidence="1 7">Probably involved in membrane trafficking.</text>
</comment>
<feature type="coiled-coil region" evidence="8">
    <location>
        <begin position="79"/>
        <end position="109"/>
    </location>
</feature>
<keyword evidence="5 7" id="KW-0472">Membrane</keyword>
<dbReference type="GO" id="GO:0005886">
    <property type="term" value="C:plasma membrane"/>
    <property type="evidence" value="ECO:0007669"/>
    <property type="project" value="UniProtKB-SubCell"/>
</dbReference>
<feature type="transmembrane region" description="Helical" evidence="7">
    <location>
        <begin position="146"/>
        <end position="171"/>
    </location>
</feature>
<reference evidence="10 11" key="1">
    <citation type="submission" date="2020-04" db="EMBL/GenBank/DDBJ databases">
        <title>Plant Genome Project.</title>
        <authorList>
            <person name="Zhang R.-G."/>
        </authorList>
    </citation>
    <scope>NUCLEOTIDE SEQUENCE [LARGE SCALE GENOMIC DNA]</scope>
    <source>
        <strain evidence="10">YNK0</strain>
        <tissue evidence="10">Leaf</tissue>
    </source>
</reference>
<dbReference type="Pfam" id="PF04144">
    <property type="entry name" value="SCAMP"/>
    <property type="match status" value="1"/>
</dbReference>
<comment type="subcellular location">
    <subcellularLocation>
        <location evidence="7">Cell membrane</location>
        <topology evidence="7">Multi-pass membrane protein</topology>
    </subcellularLocation>
    <subcellularLocation>
        <location evidence="7">Cytoplasmic vesicle</location>
        <location evidence="7">Secretory vesicle membrane</location>
        <topology evidence="7">Multi-pass membrane protein</topology>
    </subcellularLocation>
</comment>
<evidence type="ECO:0000256" key="8">
    <source>
        <dbReference type="SAM" id="Coils"/>
    </source>
</evidence>
<evidence type="ECO:0000256" key="6">
    <source>
        <dbReference type="ARBA" id="ARBA00023329"/>
    </source>
</evidence>
<feature type="transmembrane region" description="Helical" evidence="7">
    <location>
        <begin position="178"/>
        <end position="197"/>
    </location>
</feature>
<dbReference type="GO" id="GO:0030658">
    <property type="term" value="C:transport vesicle membrane"/>
    <property type="evidence" value="ECO:0007669"/>
    <property type="project" value="UniProtKB-SubCell"/>
</dbReference>
<evidence type="ECO:0000256" key="3">
    <source>
        <dbReference type="ARBA" id="ARBA00022692"/>
    </source>
</evidence>
<name>A0A835DM99_TETSI</name>
<dbReference type="EMBL" id="JABCRI010000003">
    <property type="protein sequence ID" value="KAF8409338.1"/>
    <property type="molecule type" value="Genomic_DNA"/>
</dbReference>
<dbReference type="GO" id="GO:0055038">
    <property type="term" value="C:recycling endosome membrane"/>
    <property type="evidence" value="ECO:0007669"/>
    <property type="project" value="TreeGrafter"/>
</dbReference>
<keyword evidence="11" id="KW-1185">Reference proteome</keyword>
<feature type="transmembrane region" description="Helical" evidence="7">
    <location>
        <begin position="217"/>
        <end position="238"/>
    </location>
</feature>
<comment type="caution">
    <text evidence="10">The sequence shown here is derived from an EMBL/GenBank/DDBJ whole genome shotgun (WGS) entry which is preliminary data.</text>
</comment>
<organism evidence="10 11">
    <name type="scientific">Tetracentron sinense</name>
    <name type="common">Spur-leaf</name>
    <dbReference type="NCBI Taxonomy" id="13715"/>
    <lineage>
        <taxon>Eukaryota</taxon>
        <taxon>Viridiplantae</taxon>
        <taxon>Streptophyta</taxon>
        <taxon>Embryophyta</taxon>
        <taxon>Tracheophyta</taxon>
        <taxon>Spermatophyta</taxon>
        <taxon>Magnoliopsida</taxon>
        <taxon>Trochodendrales</taxon>
        <taxon>Trochodendraceae</taxon>
        <taxon>Tetracentron</taxon>
    </lineage>
</organism>
<dbReference type="OrthoDB" id="242866at2759"/>
<keyword evidence="8" id="KW-0175">Coiled coil</keyword>
<keyword evidence="7" id="KW-1003">Cell membrane</keyword>
<sequence length="266" mass="29689">MAGHYDPNPFEVEEVNPFADQAVKGKASGHSNYGRGAFYTTNPGSAPPVASSRLSPLPPEPADFNYDRGATVDIPLNTSKDLKRKEKELQDKEAELKKREQEVKRREDALARAGVFIEQKNWPPAFPLIHLDIANDIPIHLQRLQYVALATFLGLVVTLLWNIIAVTTACFKGEGVRILFLAIIYFILGVPGGYLSWYRPLYRAMRTESAFKFGWFFMFYSLHISFCIFAAITPPFIFRGKSLTGILAAIDVSDHAVVAVSLLLVP</sequence>
<feature type="transmembrane region" description="Helical" evidence="7">
    <location>
        <begin position="245"/>
        <end position="265"/>
    </location>
</feature>
<dbReference type="PANTHER" id="PTHR10687">
    <property type="entry name" value="SECRETORY CARRIER-ASSOCIATED MEMBRANE PROTEIN SCAMP"/>
    <property type="match status" value="1"/>
</dbReference>
<feature type="region of interest" description="Disordered" evidence="9">
    <location>
        <begin position="24"/>
        <end position="70"/>
    </location>
</feature>
<keyword evidence="3 7" id="KW-0812">Transmembrane</keyword>
<evidence type="ECO:0000256" key="7">
    <source>
        <dbReference type="RuleBase" id="RU363122"/>
    </source>
</evidence>
<dbReference type="Proteomes" id="UP000655225">
    <property type="component" value="Unassembled WGS sequence"/>
</dbReference>
<keyword evidence="6 7" id="KW-0968">Cytoplasmic vesicle</keyword>
<dbReference type="OMA" id="HISFCIF"/>
<evidence type="ECO:0000313" key="10">
    <source>
        <dbReference type="EMBL" id="KAF8409338.1"/>
    </source>
</evidence>
<protein>
    <recommendedName>
        <fullName evidence="7">Secretory carrier-associated membrane protein</fullName>
        <shortName evidence="7">Secretory carrier membrane protein</shortName>
    </recommendedName>
</protein>
<dbReference type="InterPro" id="IPR007273">
    <property type="entry name" value="SCAMP"/>
</dbReference>
<comment type="similarity">
    <text evidence="2 7">Belongs to the SCAMP family.</text>
</comment>
<evidence type="ECO:0000256" key="4">
    <source>
        <dbReference type="ARBA" id="ARBA00022989"/>
    </source>
</evidence>
<dbReference type="PANTHER" id="PTHR10687:SF76">
    <property type="entry name" value="SECRETORY CARRIER-ASSOCIATED MEMBRANE PROTEIN 1"/>
    <property type="match status" value="1"/>
</dbReference>
<gene>
    <name evidence="10" type="ORF">HHK36_005413</name>
</gene>
<evidence type="ECO:0000256" key="5">
    <source>
        <dbReference type="ARBA" id="ARBA00023136"/>
    </source>
</evidence>
<evidence type="ECO:0000256" key="2">
    <source>
        <dbReference type="ARBA" id="ARBA00010482"/>
    </source>
</evidence>
<keyword evidence="7" id="KW-0813">Transport</keyword>
<proteinExistence type="inferred from homology"/>